<proteinExistence type="predicted"/>
<dbReference type="Pfam" id="PF12950">
    <property type="entry name" value="TaqI_C"/>
    <property type="match status" value="1"/>
</dbReference>
<evidence type="ECO:0000313" key="10">
    <source>
        <dbReference type="EMBL" id="MBB6061345.1"/>
    </source>
</evidence>
<keyword evidence="4" id="KW-0949">S-adenosyl-L-methionine</keyword>
<dbReference type="EC" id="2.1.1.72" evidence="1"/>
<dbReference type="InterPro" id="IPR050953">
    <property type="entry name" value="N4_N6_ade-DNA_methylase"/>
</dbReference>
<reference evidence="10 11" key="1">
    <citation type="submission" date="2020-08" db="EMBL/GenBank/DDBJ databases">
        <title>Genomic Encyclopedia of Type Strains, Phase IV (KMG-IV): sequencing the most valuable type-strain genomes for metagenomic binning, comparative biology and taxonomic classification.</title>
        <authorList>
            <person name="Goeker M."/>
        </authorList>
    </citation>
    <scope>NUCLEOTIDE SEQUENCE [LARGE SCALE GENOMIC DNA]</scope>
    <source>
        <strain evidence="10 11">DSM 26718</strain>
    </source>
</reference>
<dbReference type="AlphaFoldDB" id="A0A7W9T4F5"/>
<dbReference type="InterPro" id="IPR025931">
    <property type="entry name" value="TaqI_C"/>
</dbReference>
<evidence type="ECO:0000256" key="3">
    <source>
        <dbReference type="ARBA" id="ARBA00022679"/>
    </source>
</evidence>
<name>A0A7W9T4F5_9BACT</name>
<dbReference type="CDD" id="cd02440">
    <property type="entry name" value="AdoMet_MTases"/>
    <property type="match status" value="1"/>
</dbReference>
<evidence type="ECO:0000256" key="1">
    <source>
        <dbReference type="ARBA" id="ARBA00011900"/>
    </source>
</evidence>
<comment type="caution">
    <text evidence="10">The sequence shown here is derived from an EMBL/GenBank/DDBJ whole genome shotgun (WGS) entry which is preliminary data.</text>
</comment>
<protein>
    <recommendedName>
        <fullName evidence="1">site-specific DNA-methyltransferase (adenine-specific)</fullName>
        <ecNumber evidence="1">2.1.1.72</ecNumber>
    </recommendedName>
</protein>
<evidence type="ECO:0000259" key="8">
    <source>
        <dbReference type="Pfam" id="PF07669"/>
    </source>
</evidence>
<keyword evidence="6" id="KW-0238">DNA-binding</keyword>
<dbReference type="InterPro" id="IPR002052">
    <property type="entry name" value="DNA_methylase_N6_adenine_CS"/>
</dbReference>
<evidence type="ECO:0000256" key="5">
    <source>
        <dbReference type="ARBA" id="ARBA00022747"/>
    </source>
</evidence>
<dbReference type="PANTHER" id="PTHR33841">
    <property type="entry name" value="DNA METHYLTRANSFERASE YEEA-RELATED"/>
    <property type="match status" value="1"/>
</dbReference>
<evidence type="ECO:0000313" key="11">
    <source>
        <dbReference type="Proteomes" id="UP000532746"/>
    </source>
</evidence>
<dbReference type="PRINTS" id="PR00507">
    <property type="entry name" value="N12N6MTFRASE"/>
</dbReference>
<sequence>MPTKKQIKSTGATFTPSQLADFLSDRILKYTTDERALILDPACGEGALLLSLGEKLAARSVTVDLIGFDSNLDYLTTAKTSIDEKGWKNASLKNEDFLEAVVLPSSAQANKGPIQTDLFSEPAKCSDVEKNIKADIIIANPPYVRTQVLGSNKAQLLAKKFELKGRVDLYYPFLISMTESLREGGILGVITSNRYLYTKSGTSIRKYLSENYEILELIDLGDTKLFTAAVLPAILIAKKKAKAVDSNPLFIKVYEASKEYVGDTEGVSTIYEALNSHTANYFKLGSKSYKVSKGVLKYEVGSEEAWGMLTDDELNWITEIQKASSCTIGDIFKVKVGVKTTADNVFISDSWDSLGEEKPEASLLKELLSQENISRWTAVENSALQMLYPHYSEGGKKCTVDIEDYPLAMKYFRSHEVQLKGRQYVIDAGRKWYEIWVPQKPEVWKLPKLVFPDISLEPRFYFDKSGKIVNGNCYWIAAKNKAEEEHLLLIQGVANSKLMTKYHDLVFNNKLYSGRRRYITQYVEKYPLPSLSSPIANEIAQLANELNNTFDKSDISILEYKLEQKVAQAYGVEPVYELI</sequence>
<dbReference type="InterPro" id="IPR029063">
    <property type="entry name" value="SAM-dependent_MTases_sf"/>
</dbReference>
<dbReference type="GO" id="GO:0009007">
    <property type="term" value="F:site-specific DNA-methyltransferase (adenine-specific) activity"/>
    <property type="evidence" value="ECO:0007669"/>
    <property type="project" value="UniProtKB-EC"/>
</dbReference>
<dbReference type="GO" id="GO:0009307">
    <property type="term" value="P:DNA restriction-modification system"/>
    <property type="evidence" value="ECO:0007669"/>
    <property type="project" value="UniProtKB-KW"/>
</dbReference>
<gene>
    <name evidence="10" type="ORF">HNQ93_004224</name>
</gene>
<evidence type="ECO:0000256" key="7">
    <source>
        <dbReference type="ARBA" id="ARBA00047942"/>
    </source>
</evidence>
<dbReference type="EMBL" id="JACHGG010000011">
    <property type="protein sequence ID" value="MBB6061345.1"/>
    <property type="molecule type" value="Genomic_DNA"/>
</dbReference>
<dbReference type="SUPFAM" id="SSF53335">
    <property type="entry name" value="S-adenosyl-L-methionine-dependent methyltransferases"/>
    <property type="match status" value="1"/>
</dbReference>
<dbReference type="PROSITE" id="PS00092">
    <property type="entry name" value="N6_MTASE"/>
    <property type="match status" value="1"/>
</dbReference>
<dbReference type="Proteomes" id="UP000532746">
    <property type="component" value="Unassembled WGS sequence"/>
</dbReference>
<dbReference type="GO" id="GO:0003677">
    <property type="term" value="F:DNA binding"/>
    <property type="evidence" value="ECO:0007669"/>
    <property type="project" value="UniProtKB-KW"/>
</dbReference>
<feature type="domain" description="Type II methyltransferase M.TaqI-like" evidence="8">
    <location>
        <begin position="83"/>
        <end position="226"/>
    </location>
</feature>
<dbReference type="Pfam" id="PF07669">
    <property type="entry name" value="Eco57I"/>
    <property type="match status" value="1"/>
</dbReference>
<organism evidence="10 11">
    <name type="scientific">Hymenobacter luteus</name>
    <dbReference type="NCBI Taxonomy" id="1411122"/>
    <lineage>
        <taxon>Bacteria</taxon>
        <taxon>Pseudomonadati</taxon>
        <taxon>Bacteroidota</taxon>
        <taxon>Cytophagia</taxon>
        <taxon>Cytophagales</taxon>
        <taxon>Hymenobacteraceae</taxon>
        <taxon>Hymenobacter</taxon>
    </lineage>
</organism>
<comment type="catalytic activity">
    <reaction evidence="7">
        <text>a 2'-deoxyadenosine in DNA + S-adenosyl-L-methionine = an N(6)-methyl-2'-deoxyadenosine in DNA + S-adenosyl-L-homocysteine + H(+)</text>
        <dbReference type="Rhea" id="RHEA:15197"/>
        <dbReference type="Rhea" id="RHEA-COMP:12418"/>
        <dbReference type="Rhea" id="RHEA-COMP:12419"/>
        <dbReference type="ChEBI" id="CHEBI:15378"/>
        <dbReference type="ChEBI" id="CHEBI:57856"/>
        <dbReference type="ChEBI" id="CHEBI:59789"/>
        <dbReference type="ChEBI" id="CHEBI:90615"/>
        <dbReference type="ChEBI" id="CHEBI:90616"/>
        <dbReference type="EC" id="2.1.1.72"/>
    </reaction>
</comment>
<feature type="domain" description="TaqI-like C-terminal specificity" evidence="9">
    <location>
        <begin position="411"/>
        <end position="527"/>
    </location>
</feature>
<accession>A0A7W9T4F5</accession>
<keyword evidence="11" id="KW-1185">Reference proteome</keyword>
<dbReference type="RefSeq" id="WP_183405481.1">
    <property type="nucleotide sequence ID" value="NZ_JACHGG010000011.1"/>
</dbReference>
<dbReference type="GO" id="GO:0032259">
    <property type="term" value="P:methylation"/>
    <property type="evidence" value="ECO:0007669"/>
    <property type="project" value="UniProtKB-KW"/>
</dbReference>
<evidence type="ECO:0000256" key="6">
    <source>
        <dbReference type="ARBA" id="ARBA00023125"/>
    </source>
</evidence>
<evidence type="ECO:0000256" key="2">
    <source>
        <dbReference type="ARBA" id="ARBA00022603"/>
    </source>
</evidence>
<dbReference type="Gene3D" id="3.40.50.150">
    <property type="entry name" value="Vaccinia Virus protein VP39"/>
    <property type="match status" value="1"/>
</dbReference>
<keyword evidence="3" id="KW-0808">Transferase</keyword>
<evidence type="ECO:0000256" key="4">
    <source>
        <dbReference type="ARBA" id="ARBA00022691"/>
    </source>
</evidence>
<keyword evidence="2 10" id="KW-0489">Methyltransferase</keyword>
<dbReference type="PANTHER" id="PTHR33841:SF1">
    <property type="entry name" value="DNA METHYLTRANSFERASE A"/>
    <property type="match status" value="1"/>
</dbReference>
<dbReference type="InterPro" id="IPR011639">
    <property type="entry name" value="MethylTrfase_TaqI-like_dom"/>
</dbReference>
<keyword evidence="5" id="KW-0680">Restriction system</keyword>
<evidence type="ECO:0000259" key="9">
    <source>
        <dbReference type="Pfam" id="PF12950"/>
    </source>
</evidence>